<comment type="caution">
    <text evidence="1">The sequence shown here is derived from an EMBL/GenBank/DDBJ whole genome shotgun (WGS) entry which is preliminary data.</text>
</comment>
<accession>A0A368W014</accession>
<sequence length="128" mass="14260">MAAVDLFEQGEWLQSKIRPTPTWSFHNRQPDQKDSMSVRFSRVRGQESRSLFFSFGSDPSVRRQCLLVGALLDYGGESFATMAQFDALLDEMVYVVESTIAKMLAASELDELLQHGAVLGQVGGSPRE</sequence>
<dbReference type="EMBL" id="QPJC01000001">
    <property type="protein sequence ID" value="RCW46962.1"/>
    <property type="molecule type" value="Genomic_DNA"/>
</dbReference>
<gene>
    <name evidence="1" type="ORF">DFQ14_101302</name>
</gene>
<name>A0A368W014_9ACTN</name>
<evidence type="ECO:0000313" key="2">
    <source>
        <dbReference type="Proteomes" id="UP000253495"/>
    </source>
</evidence>
<dbReference type="AlphaFoldDB" id="A0A368W014"/>
<proteinExistence type="predicted"/>
<protein>
    <submittedName>
        <fullName evidence="1">Uncharacterized protein</fullName>
    </submittedName>
</protein>
<dbReference type="Proteomes" id="UP000253495">
    <property type="component" value="Unassembled WGS sequence"/>
</dbReference>
<organism evidence="1 2">
    <name type="scientific">Halopolyspora algeriensis</name>
    <dbReference type="NCBI Taxonomy" id="1500506"/>
    <lineage>
        <taxon>Bacteria</taxon>
        <taxon>Bacillati</taxon>
        <taxon>Actinomycetota</taxon>
        <taxon>Actinomycetes</taxon>
        <taxon>Actinomycetes incertae sedis</taxon>
        <taxon>Halopolyspora</taxon>
    </lineage>
</organism>
<reference evidence="1 2" key="1">
    <citation type="submission" date="2018-07" db="EMBL/GenBank/DDBJ databases">
        <title>Genomic Encyclopedia of Type Strains, Phase III (KMG-III): the genomes of soil and plant-associated and newly described type strains.</title>
        <authorList>
            <person name="Whitman W."/>
        </authorList>
    </citation>
    <scope>NUCLEOTIDE SEQUENCE [LARGE SCALE GENOMIC DNA]</scope>
    <source>
        <strain evidence="1 2">CECT 8575</strain>
    </source>
</reference>
<keyword evidence="2" id="KW-1185">Reference proteome</keyword>
<evidence type="ECO:0000313" key="1">
    <source>
        <dbReference type="EMBL" id="RCW46962.1"/>
    </source>
</evidence>